<dbReference type="Proteomes" id="UP001497535">
    <property type="component" value="Unassembled WGS sequence"/>
</dbReference>
<accession>A0ACB1B0A5</accession>
<reference evidence="1" key="1">
    <citation type="submission" date="2023-11" db="EMBL/GenBank/DDBJ databases">
        <authorList>
            <person name="Poullet M."/>
        </authorList>
    </citation>
    <scope>NUCLEOTIDE SEQUENCE</scope>
    <source>
        <strain evidence="1">E1834</strain>
    </source>
</reference>
<organism evidence="1 2">
    <name type="scientific">Meloidogyne enterolobii</name>
    <name type="common">Root-knot nematode worm</name>
    <name type="synonym">Meloidogyne mayaguensis</name>
    <dbReference type="NCBI Taxonomy" id="390850"/>
    <lineage>
        <taxon>Eukaryota</taxon>
        <taxon>Metazoa</taxon>
        <taxon>Ecdysozoa</taxon>
        <taxon>Nematoda</taxon>
        <taxon>Chromadorea</taxon>
        <taxon>Rhabditida</taxon>
        <taxon>Tylenchina</taxon>
        <taxon>Tylenchomorpha</taxon>
        <taxon>Tylenchoidea</taxon>
        <taxon>Meloidogynidae</taxon>
        <taxon>Meloidogyninae</taxon>
        <taxon>Meloidogyne</taxon>
    </lineage>
</organism>
<keyword evidence="2" id="KW-1185">Reference proteome</keyword>
<name>A0ACB1B0A5_MELEN</name>
<comment type="caution">
    <text evidence="1">The sequence shown here is derived from an EMBL/GenBank/DDBJ whole genome shotgun (WGS) entry which is preliminary data.</text>
</comment>
<gene>
    <name evidence="1" type="ORF">MENTE1834_LOCUS44056</name>
</gene>
<dbReference type="EMBL" id="CAVMJV010000131">
    <property type="protein sequence ID" value="CAK5108948.1"/>
    <property type="molecule type" value="Genomic_DNA"/>
</dbReference>
<proteinExistence type="predicted"/>
<protein>
    <submittedName>
        <fullName evidence="1">Uncharacterized protein</fullName>
    </submittedName>
</protein>
<evidence type="ECO:0000313" key="1">
    <source>
        <dbReference type="EMBL" id="CAK5108948.1"/>
    </source>
</evidence>
<sequence length="75" mass="8704">MNNFNAFSVASSSGKFFFFCLKIVSLWLGLGLVYENLLDEFLTFIFKSRLIFESIEMAESWFRMLESLGLFPLSI</sequence>
<evidence type="ECO:0000313" key="2">
    <source>
        <dbReference type="Proteomes" id="UP001497535"/>
    </source>
</evidence>